<gene>
    <name evidence="1" type="ORF">GCM10008027_12010</name>
</gene>
<dbReference type="Proteomes" id="UP000638462">
    <property type="component" value="Unassembled WGS sequence"/>
</dbReference>
<evidence type="ECO:0000313" key="2">
    <source>
        <dbReference type="Proteomes" id="UP000638462"/>
    </source>
</evidence>
<sequence>MPKLANSLGVSLDHLVEYQTEIYLTKTRQINIRAFGQDDRGKKYEYFVWI</sequence>
<evidence type="ECO:0000313" key="1">
    <source>
        <dbReference type="EMBL" id="GGE88701.1"/>
    </source>
</evidence>
<accession>A0ABQ1T948</accession>
<organism evidence="1 2">
    <name type="scientific">Pseudoalteromonas gelatinilytica</name>
    <dbReference type="NCBI Taxonomy" id="1703256"/>
    <lineage>
        <taxon>Bacteria</taxon>
        <taxon>Pseudomonadati</taxon>
        <taxon>Pseudomonadota</taxon>
        <taxon>Gammaproteobacteria</taxon>
        <taxon>Alteromonadales</taxon>
        <taxon>Pseudoalteromonadaceae</taxon>
        <taxon>Pseudoalteromonas</taxon>
    </lineage>
</organism>
<proteinExistence type="predicted"/>
<dbReference type="EMBL" id="BMIT01000003">
    <property type="protein sequence ID" value="GGE88701.1"/>
    <property type="molecule type" value="Genomic_DNA"/>
</dbReference>
<comment type="caution">
    <text evidence="1">The sequence shown here is derived from an EMBL/GenBank/DDBJ whole genome shotgun (WGS) entry which is preliminary data.</text>
</comment>
<keyword evidence="2" id="KW-1185">Reference proteome</keyword>
<name>A0ABQ1T948_9GAMM</name>
<protein>
    <submittedName>
        <fullName evidence="1">Uncharacterized protein</fullName>
    </submittedName>
</protein>
<reference evidence="2" key="1">
    <citation type="journal article" date="2019" name="Int. J. Syst. Evol. Microbiol.">
        <title>The Global Catalogue of Microorganisms (GCM) 10K type strain sequencing project: providing services to taxonomists for standard genome sequencing and annotation.</title>
        <authorList>
            <consortium name="The Broad Institute Genomics Platform"/>
            <consortium name="The Broad Institute Genome Sequencing Center for Infectious Disease"/>
            <person name="Wu L."/>
            <person name="Ma J."/>
        </authorList>
    </citation>
    <scope>NUCLEOTIDE SEQUENCE [LARGE SCALE GENOMIC DNA]</scope>
    <source>
        <strain evidence="2">CGMCC 1.15394</strain>
    </source>
</reference>